<dbReference type="GO" id="GO:0016616">
    <property type="term" value="F:oxidoreductase activity, acting on the CH-OH group of donors, NAD or NADP as acceptor"/>
    <property type="evidence" value="ECO:0007669"/>
    <property type="project" value="TreeGrafter"/>
</dbReference>
<dbReference type="PANTHER" id="PTHR45458:SF3">
    <property type="entry name" value="CHAIN DEHYDROGENASE (ATSC), PUTATIVE-RELATED"/>
    <property type="match status" value="1"/>
</dbReference>
<evidence type="ECO:0000313" key="1">
    <source>
        <dbReference type="EMBL" id="PTB69117.1"/>
    </source>
</evidence>
<dbReference type="OrthoDB" id="5296at2759"/>
<dbReference type="CDD" id="cd05325">
    <property type="entry name" value="carb_red_sniffer_like_SDR_c"/>
    <property type="match status" value="1"/>
</dbReference>
<organism evidence="1 2">
    <name type="scientific">Trichoderma citrinoviride</name>
    <dbReference type="NCBI Taxonomy" id="58853"/>
    <lineage>
        <taxon>Eukaryota</taxon>
        <taxon>Fungi</taxon>
        <taxon>Dikarya</taxon>
        <taxon>Ascomycota</taxon>
        <taxon>Pezizomycotina</taxon>
        <taxon>Sordariomycetes</taxon>
        <taxon>Hypocreomycetidae</taxon>
        <taxon>Hypocreales</taxon>
        <taxon>Hypocreaceae</taxon>
        <taxon>Trichoderma</taxon>
    </lineage>
</organism>
<dbReference type="PANTHER" id="PTHR45458">
    <property type="entry name" value="SHORT-CHAIN DEHYDROGENASE/REDUCTASE SDR"/>
    <property type="match status" value="1"/>
</dbReference>
<dbReference type="SUPFAM" id="SSF51735">
    <property type="entry name" value="NAD(P)-binding Rossmann-fold domains"/>
    <property type="match status" value="1"/>
</dbReference>
<dbReference type="InterPro" id="IPR052184">
    <property type="entry name" value="SDR_enzymes"/>
</dbReference>
<dbReference type="PRINTS" id="PR00081">
    <property type="entry name" value="GDHRDH"/>
</dbReference>
<dbReference type="GeneID" id="36601410"/>
<dbReference type="Gene3D" id="3.40.50.720">
    <property type="entry name" value="NAD(P)-binding Rossmann-like Domain"/>
    <property type="match status" value="1"/>
</dbReference>
<dbReference type="EMBL" id="KZ680209">
    <property type="protein sequence ID" value="PTB69117.1"/>
    <property type="molecule type" value="Genomic_DNA"/>
</dbReference>
<reference evidence="2" key="1">
    <citation type="submission" date="2016-07" db="EMBL/GenBank/DDBJ databases">
        <title>Multiple horizontal gene transfer events from other fungi enriched the ability of initially mycotrophic Trichoderma (Ascomycota) to feed on dead plant biomass.</title>
        <authorList>
            <consortium name="DOE Joint Genome Institute"/>
            <person name="Atanasova L."/>
            <person name="Chenthamara K."/>
            <person name="Zhang J."/>
            <person name="Grujic M."/>
            <person name="Henrissat B."/>
            <person name="Kuo A."/>
            <person name="Aerts A."/>
            <person name="Salamov A."/>
            <person name="Lipzen A."/>
            <person name="Labutti K."/>
            <person name="Barry K."/>
            <person name="Miao Y."/>
            <person name="Rahimi M.J."/>
            <person name="Shen Q."/>
            <person name="Grigoriev I.V."/>
            <person name="Kubicek C.P."/>
            <person name="Druzhinina I.S."/>
        </authorList>
    </citation>
    <scope>NUCLEOTIDE SEQUENCE [LARGE SCALE GENOMIC DNA]</scope>
    <source>
        <strain evidence="2">TUCIM 6016</strain>
    </source>
</reference>
<name>A0A2T4BIH1_9HYPO</name>
<dbReference type="Proteomes" id="UP000241546">
    <property type="component" value="Unassembled WGS sequence"/>
</dbReference>
<protein>
    <submittedName>
        <fullName evidence="1">NAD(P)-binding protein</fullName>
    </submittedName>
</protein>
<sequence>MPSYAITGASKGIGREFVRQLAQQSPSNTVLALVRNPSPSSIPALHALAQAHPNIRILKADATDPASIQAAAKEASDILGGKLDVLIHNSNSVNLETMGLPPTAVPFDVDAAREFYEQPFRTAVWGGAWATNAFLPLIEKGEQKKVVHITSTMANTDLILGAGVAYAVAYSIAKAGMNVQVAKYAVELEPKGIKTVALCPGWVDTWEGPKPPQLVEAEEQMLVQFRKADSGVKGQITPEESVSQMLTVINALDASMSGTVIRAREFKA</sequence>
<dbReference type="AlphaFoldDB" id="A0A2T4BIH1"/>
<dbReference type="RefSeq" id="XP_024752437.1">
    <property type="nucleotide sequence ID" value="XM_024893292.1"/>
</dbReference>
<dbReference type="InterPro" id="IPR036291">
    <property type="entry name" value="NAD(P)-bd_dom_sf"/>
</dbReference>
<proteinExistence type="predicted"/>
<gene>
    <name evidence="1" type="ORF">BBK36DRAFT_1139199</name>
</gene>
<evidence type="ECO:0000313" key="2">
    <source>
        <dbReference type="Proteomes" id="UP000241546"/>
    </source>
</evidence>
<dbReference type="InterPro" id="IPR002347">
    <property type="entry name" value="SDR_fam"/>
</dbReference>
<keyword evidence="2" id="KW-1185">Reference proteome</keyword>
<dbReference type="Pfam" id="PF00106">
    <property type="entry name" value="adh_short"/>
    <property type="match status" value="1"/>
</dbReference>
<accession>A0A2T4BIH1</accession>